<dbReference type="HOGENOM" id="CLU_3383926_0_0_9"/>
<accession>Q5HKD2</accession>
<keyword evidence="2" id="KW-1185">Reference proteome</keyword>
<organism evidence="1 2">
    <name type="scientific">Staphylococcus epidermidis (strain ATCC 35984 / DSM 28319 / BCRC 17069 / CCUG 31568 / BM 3577 / RP62A)</name>
    <dbReference type="NCBI Taxonomy" id="176279"/>
    <lineage>
        <taxon>Bacteria</taxon>
        <taxon>Bacillati</taxon>
        <taxon>Bacillota</taxon>
        <taxon>Bacilli</taxon>
        <taxon>Bacillales</taxon>
        <taxon>Staphylococcaceae</taxon>
        <taxon>Staphylococcus</taxon>
    </lineage>
</organism>
<evidence type="ECO:0000313" key="2">
    <source>
        <dbReference type="Proteomes" id="UP000000531"/>
    </source>
</evidence>
<reference evidence="1 2" key="1">
    <citation type="journal article" date="2005" name="J. Bacteriol.">
        <title>Insights on evolution of virulence and resistance from the complete genome analysis of an early methicillin-resistant Staphylococcus aureus strain and a biofilm-producing methicillin-resistant Staphylococcus epidermidis strain.</title>
        <authorList>
            <person name="Gill S.R."/>
            <person name="Fouts D.E."/>
            <person name="Archer G.L."/>
            <person name="Mongodin E.F."/>
            <person name="Deboy R.T."/>
            <person name="Ravel J."/>
            <person name="Paulsen I.T."/>
            <person name="Kolonay J.F."/>
            <person name="Brinkac L."/>
            <person name="Beanan M."/>
            <person name="Dodson R.J."/>
            <person name="Daugherty S.C."/>
            <person name="Madupu R."/>
            <person name="Angiuoli S.V."/>
            <person name="Durkin A.S."/>
            <person name="Haft D.H."/>
            <person name="Vamathevan J."/>
            <person name="Khouri H."/>
            <person name="Utterback T."/>
            <person name="Lee C."/>
            <person name="Dimitrov G."/>
            <person name="Jiang L."/>
            <person name="Qin H."/>
            <person name="Weidman J."/>
            <person name="Tran K."/>
            <person name="Kang K."/>
            <person name="Hance I.R."/>
            <person name="Nelson K.E."/>
            <person name="Fraser C.M."/>
        </authorList>
    </citation>
    <scope>NUCLEOTIDE SEQUENCE [LARGE SCALE GENOMIC DNA]</scope>
    <source>
        <strain evidence="2">ATCC 35984 / RP62A</strain>
    </source>
</reference>
<gene>
    <name evidence="1" type="ordered locus">SERP2416</name>
</gene>
<dbReference type="Proteomes" id="UP000000531">
    <property type="component" value="Chromosome"/>
</dbReference>
<dbReference type="EMBL" id="CP000029">
    <property type="protein sequence ID" value="AAW53270.1"/>
    <property type="molecule type" value="Genomic_DNA"/>
</dbReference>
<proteinExistence type="predicted"/>
<protein>
    <submittedName>
        <fullName evidence="1">Uncharacterized protein</fullName>
    </submittedName>
</protein>
<evidence type="ECO:0000313" key="1">
    <source>
        <dbReference type="EMBL" id="AAW53270.1"/>
    </source>
</evidence>
<sequence length="38" mass="4400">MCMRFMKIHLQGNRINRDDKDISNVNIESLSVYVASSN</sequence>
<dbReference type="AlphaFoldDB" id="Q5HKD2"/>
<name>Q5HKD2_STAEQ</name>
<dbReference type="KEGG" id="ser:SERP2416"/>